<organism evidence="2 3">
    <name type="scientific">Candidatus Contendobacter odensis Run_B_J11</name>
    <dbReference type="NCBI Taxonomy" id="1400861"/>
    <lineage>
        <taxon>Bacteria</taxon>
        <taxon>Pseudomonadati</taxon>
        <taxon>Pseudomonadota</taxon>
        <taxon>Gammaproteobacteria</taxon>
        <taxon>Candidatus Competibacteraceae</taxon>
        <taxon>Candidatus Contendibacter</taxon>
    </lineage>
</organism>
<dbReference type="EMBL" id="CBTK010000064">
    <property type="protein sequence ID" value="CDH44206.1"/>
    <property type="molecule type" value="Genomic_DNA"/>
</dbReference>
<dbReference type="Proteomes" id="UP000019184">
    <property type="component" value="Unassembled WGS sequence"/>
</dbReference>
<sequence length="107" mass="11747">MNSSASSQAKVAVGERRSRISPTATSAIHSSQASESNAIRGSVMRVQPVEFFEPQAPPFVKGGCYFNRAGLTKGRVDKRSASTLAAWWMRRKAPYPPYPSLIWFEVG</sequence>
<protein>
    <submittedName>
        <fullName evidence="2">Uncharacterized protein</fullName>
    </submittedName>
</protein>
<proteinExistence type="predicted"/>
<keyword evidence="3" id="KW-1185">Reference proteome</keyword>
<reference evidence="2 3" key="1">
    <citation type="journal article" date="2014" name="ISME J.">
        <title>Candidatus Competibacter-lineage genomes retrieved from metagenomes reveal functional metabolic diversity.</title>
        <authorList>
            <person name="McIlroy S.J."/>
            <person name="Albertsen M."/>
            <person name="Andresen E.K."/>
            <person name="Saunders A.M."/>
            <person name="Kristiansen R."/>
            <person name="Stokholm-Bjerregaard M."/>
            <person name="Nielsen K.L."/>
            <person name="Nielsen P.H."/>
        </authorList>
    </citation>
    <scope>NUCLEOTIDE SEQUENCE [LARGE SCALE GENOMIC DNA]</scope>
    <source>
        <strain evidence="2 3">Run_B_J11</strain>
    </source>
</reference>
<evidence type="ECO:0000313" key="3">
    <source>
        <dbReference type="Proteomes" id="UP000019184"/>
    </source>
</evidence>
<feature type="region of interest" description="Disordered" evidence="1">
    <location>
        <begin position="1"/>
        <end position="39"/>
    </location>
</feature>
<evidence type="ECO:0000313" key="2">
    <source>
        <dbReference type="EMBL" id="CDH44206.1"/>
    </source>
</evidence>
<evidence type="ECO:0000256" key="1">
    <source>
        <dbReference type="SAM" id="MobiDB-lite"/>
    </source>
</evidence>
<name>A0A7U7G9Z6_9GAMM</name>
<comment type="caution">
    <text evidence="2">The sequence shown here is derived from an EMBL/GenBank/DDBJ whole genome shotgun (WGS) entry which is preliminary data.</text>
</comment>
<dbReference type="AlphaFoldDB" id="A0A7U7G9Z6"/>
<feature type="compositionally biased region" description="Polar residues" evidence="1">
    <location>
        <begin position="20"/>
        <end position="39"/>
    </location>
</feature>
<accession>A0A7U7G9Z6</accession>
<gene>
    <name evidence="2" type="ORF">BN874_1560027</name>
</gene>